<dbReference type="InterPro" id="IPR016197">
    <property type="entry name" value="Chromo-like_dom_sf"/>
</dbReference>
<keyword evidence="3" id="KW-0496">Mitochondrion</keyword>
<dbReference type="EMBL" id="OVEO01000017">
    <property type="protein sequence ID" value="SPR01420.1"/>
    <property type="molecule type" value="Genomic_DNA"/>
</dbReference>
<evidence type="ECO:0000313" key="4">
    <source>
        <dbReference type="Proteomes" id="UP000290189"/>
    </source>
</evidence>
<proteinExistence type="predicted"/>
<evidence type="ECO:0000313" key="3">
    <source>
        <dbReference type="EMBL" id="SPR01420.1"/>
    </source>
</evidence>
<organism evidence="3 4">
    <name type="scientific">Plasmodiophora brassicae</name>
    <name type="common">Clubroot disease agent</name>
    <dbReference type="NCBI Taxonomy" id="37360"/>
    <lineage>
        <taxon>Eukaryota</taxon>
        <taxon>Sar</taxon>
        <taxon>Rhizaria</taxon>
        <taxon>Endomyxa</taxon>
        <taxon>Phytomyxea</taxon>
        <taxon>Plasmodiophorida</taxon>
        <taxon>Plasmodiophoridae</taxon>
        <taxon>Plasmodiophora</taxon>
    </lineage>
</organism>
<gene>
    <name evidence="3" type="ORF">PLBR_LOCUS8635</name>
</gene>
<feature type="region of interest" description="Disordered" evidence="1">
    <location>
        <begin position="204"/>
        <end position="283"/>
    </location>
</feature>
<dbReference type="PROSITE" id="PS50013">
    <property type="entry name" value="CHROMO_2"/>
    <property type="match status" value="1"/>
</dbReference>
<dbReference type="Pfam" id="PF00385">
    <property type="entry name" value="Chromo"/>
    <property type="match status" value="1"/>
</dbReference>
<dbReference type="AlphaFoldDB" id="A0A3P3YNP9"/>
<geneLocation type="mitochondrion" evidence="3"/>
<feature type="domain" description="Chromo" evidence="2">
    <location>
        <begin position="148"/>
        <end position="209"/>
    </location>
</feature>
<feature type="region of interest" description="Disordered" evidence="1">
    <location>
        <begin position="295"/>
        <end position="327"/>
    </location>
</feature>
<dbReference type="SMART" id="SM00298">
    <property type="entry name" value="CHROMO"/>
    <property type="match status" value="2"/>
</dbReference>
<evidence type="ECO:0000256" key="1">
    <source>
        <dbReference type="SAM" id="MobiDB-lite"/>
    </source>
</evidence>
<dbReference type="Proteomes" id="UP000290189">
    <property type="component" value="Unassembled WGS sequence"/>
</dbReference>
<feature type="compositionally biased region" description="Basic and acidic residues" evidence="1">
    <location>
        <begin position="231"/>
        <end position="246"/>
    </location>
</feature>
<feature type="region of interest" description="Disordered" evidence="1">
    <location>
        <begin position="404"/>
        <end position="447"/>
    </location>
</feature>
<name>A0A3P3YNP9_PLABS</name>
<dbReference type="Gene3D" id="2.40.50.40">
    <property type="match status" value="1"/>
</dbReference>
<dbReference type="InterPro" id="IPR000953">
    <property type="entry name" value="Chromo/chromo_shadow_dom"/>
</dbReference>
<reference evidence="3 4" key="1">
    <citation type="submission" date="2018-03" db="EMBL/GenBank/DDBJ databases">
        <authorList>
            <person name="Fogelqvist J."/>
        </authorList>
    </citation>
    <scope>NUCLEOTIDE SEQUENCE [LARGE SCALE GENOMIC DNA]</scope>
</reference>
<dbReference type="SUPFAM" id="SSF54160">
    <property type="entry name" value="Chromo domain-like"/>
    <property type="match status" value="1"/>
</dbReference>
<dbReference type="InterPro" id="IPR023780">
    <property type="entry name" value="Chromo_domain"/>
</dbReference>
<evidence type="ECO:0000259" key="2">
    <source>
        <dbReference type="PROSITE" id="PS50013"/>
    </source>
</evidence>
<sequence>MMAECEQVVVCDAPALAWIADAGHASAAINDEVGLKTGRVAHSPVRNEQDAAAAAAGGARIAKRVVDCRTAPDGRPAHYLIEWTDPTMPNEWVDAGHEFADPGLVIEYHRCQIRRSSSILSSMMARAPTARNRSPSPLNSNANHHDLGAVECILDCRGTATGRSEYLVKWANLPVKSCSWIDENAFVPGAPALVAFFSKTSGVMPYSRRSPPPLPSSEGQGDRTVAMRRPVGNDDHDDSSQDEDHCYLQYPVGSLPAMRSTPPGMSDSSRPIKRQRPVEGPTLSSLQTLLRAATQDGHGCPPVYEDVAAPTRQRRSRSGSSSGSGPKKCIHGKTPYYCTKCGGKGVCDHGRQKCKCKDCGGSAICVHDNVKYQCKECKRRCEHGCFTYKCKVCSRFSMPATAAATTPTPAPAGASTDESLPVVASPSPAPVSEVSQTVTSPPPTADQ</sequence>
<feature type="compositionally biased region" description="Low complexity" evidence="1">
    <location>
        <begin position="421"/>
        <end position="435"/>
    </location>
</feature>
<accession>A0A3P3YNP9</accession>
<dbReference type="CDD" id="cd00024">
    <property type="entry name" value="CD_CSD"/>
    <property type="match status" value="1"/>
</dbReference>
<protein>
    <recommendedName>
        <fullName evidence="2">Chromo domain-containing protein</fullName>
    </recommendedName>
</protein>